<keyword evidence="1" id="KW-1133">Transmembrane helix</keyword>
<keyword evidence="3" id="KW-1185">Reference proteome</keyword>
<dbReference type="STRING" id="871325.SAMN05444349_14215"/>
<organism evidence="2 3">
    <name type="scientific">Bacteroides faecichinchillae</name>
    <dbReference type="NCBI Taxonomy" id="871325"/>
    <lineage>
        <taxon>Bacteria</taxon>
        <taxon>Pseudomonadati</taxon>
        <taxon>Bacteroidota</taxon>
        <taxon>Bacteroidia</taxon>
        <taxon>Bacteroidales</taxon>
        <taxon>Bacteroidaceae</taxon>
        <taxon>Bacteroides</taxon>
    </lineage>
</organism>
<evidence type="ECO:0000256" key="1">
    <source>
        <dbReference type="SAM" id="Phobius"/>
    </source>
</evidence>
<dbReference type="Proteomes" id="UP000184436">
    <property type="component" value="Unassembled WGS sequence"/>
</dbReference>
<feature type="transmembrane region" description="Helical" evidence="1">
    <location>
        <begin position="6"/>
        <end position="24"/>
    </location>
</feature>
<dbReference type="EMBL" id="FQVD01000042">
    <property type="protein sequence ID" value="SHF88080.1"/>
    <property type="molecule type" value="Genomic_DNA"/>
</dbReference>
<name>A0A1M5F8Y4_9BACE</name>
<protein>
    <submittedName>
        <fullName evidence="2">Uncharacterized protein</fullName>
    </submittedName>
</protein>
<dbReference type="AlphaFoldDB" id="A0A1M5F8Y4"/>
<sequence length="68" mass="7946">MSGTGLMLLFCTVMSVVLNIYYIKPVWAKLKTKRAAHFRFTFWLIGSIGLVVYLMIECWRLVLKDLFV</sequence>
<keyword evidence="1" id="KW-0472">Membrane</keyword>
<reference evidence="2 3" key="1">
    <citation type="submission" date="2016-11" db="EMBL/GenBank/DDBJ databases">
        <authorList>
            <person name="Jaros S."/>
            <person name="Januszkiewicz K."/>
            <person name="Wedrychowicz H."/>
        </authorList>
    </citation>
    <scope>NUCLEOTIDE SEQUENCE [LARGE SCALE GENOMIC DNA]</scope>
    <source>
        <strain evidence="2 3">DSM 26883</strain>
    </source>
</reference>
<evidence type="ECO:0000313" key="3">
    <source>
        <dbReference type="Proteomes" id="UP000184436"/>
    </source>
</evidence>
<keyword evidence="1" id="KW-0812">Transmembrane</keyword>
<proteinExistence type="predicted"/>
<gene>
    <name evidence="2" type="ORF">SAMN05444349_14215</name>
</gene>
<accession>A0A1M5F8Y4</accession>
<feature type="transmembrane region" description="Helical" evidence="1">
    <location>
        <begin position="36"/>
        <end position="56"/>
    </location>
</feature>
<evidence type="ECO:0000313" key="2">
    <source>
        <dbReference type="EMBL" id="SHF88080.1"/>
    </source>
</evidence>